<sequence>MDILAVRDFAISEPLQEVQWMVHVSGNLVSLTGTRRFESRNLAQIINKVLGEKRKGTVLRKGDRDLSGEGYGYLNGEDGGGIFPRTGEMRSNGNSERRGKEVLDSLSDFDRDCRTVSQGQSPNNLCIRAHWDPWWAWRHKRPWPRIRSNNGYSRTTAIEVWTGGQTRFNIVVRELSERVFGIASSQMVSTMIK</sequence>
<reference evidence="2" key="2">
    <citation type="journal article" date="2010" name="Genome Res.">
        <title>Population genomic sequencing of Coccidioides fungi reveals recent hybridization and transposon control.</title>
        <authorList>
            <person name="Neafsey D.E."/>
            <person name="Barker B.M."/>
            <person name="Sharpton T.J."/>
            <person name="Stajich J.E."/>
            <person name="Park D.J."/>
            <person name="Whiston E."/>
            <person name="Hung C.-Y."/>
            <person name="McMahan C."/>
            <person name="White J."/>
            <person name="Sykes S."/>
            <person name="Heiman D."/>
            <person name="Young S."/>
            <person name="Zeng Q."/>
            <person name="Abouelleil A."/>
            <person name="Aftuck L."/>
            <person name="Bessette D."/>
            <person name="Brown A."/>
            <person name="FitzGerald M."/>
            <person name="Lui A."/>
            <person name="Macdonald J.P."/>
            <person name="Priest M."/>
            <person name="Orbach M.J."/>
            <person name="Galgiani J.N."/>
            <person name="Kirkland T.N."/>
            <person name="Cole G.T."/>
            <person name="Birren B.W."/>
            <person name="Henn M.R."/>
            <person name="Taylor J.W."/>
            <person name="Rounsley S.D."/>
        </authorList>
    </citation>
    <scope>GENOME REANNOTATION</scope>
    <source>
        <strain evidence="2">RS</strain>
    </source>
</reference>
<dbReference type="Proteomes" id="UP000001261">
    <property type="component" value="Unassembled WGS sequence"/>
</dbReference>
<keyword evidence="2" id="KW-1185">Reference proteome</keyword>
<dbReference type="AlphaFoldDB" id="J3K928"/>
<dbReference type="VEuPathDB" id="FungiDB:CIMG_06853"/>
<dbReference type="KEGG" id="cim:CIMG_06853"/>
<organism evidence="1 2">
    <name type="scientific">Coccidioides immitis (strain RS)</name>
    <name type="common">Valley fever fungus</name>
    <dbReference type="NCBI Taxonomy" id="246410"/>
    <lineage>
        <taxon>Eukaryota</taxon>
        <taxon>Fungi</taxon>
        <taxon>Dikarya</taxon>
        <taxon>Ascomycota</taxon>
        <taxon>Pezizomycotina</taxon>
        <taxon>Eurotiomycetes</taxon>
        <taxon>Eurotiomycetidae</taxon>
        <taxon>Onygenales</taxon>
        <taxon>Onygenaceae</taxon>
        <taxon>Coccidioides</taxon>
    </lineage>
</organism>
<dbReference type="RefSeq" id="XP_001242957.2">
    <property type="nucleotide sequence ID" value="XM_001242956.2"/>
</dbReference>
<name>J3K928_COCIM</name>
<accession>J3K928</accession>
<proteinExistence type="predicted"/>
<dbReference type="InParanoid" id="J3K928"/>
<evidence type="ECO:0000313" key="2">
    <source>
        <dbReference type="Proteomes" id="UP000001261"/>
    </source>
</evidence>
<reference evidence="2" key="1">
    <citation type="journal article" date="2009" name="Genome Res.">
        <title>Comparative genomic analyses of the human fungal pathogens Coccidioides and their relatives.</title>
        <authorList>
            <person name="Sharpton T.J."/>
            <person name="Stajich J.E."/>
            <person name="Rounsley S.D."/>
            <person name="Gardner M.J."/>
            <person name="Wortman J.R."/>
            <person name="Jordar V.S."/>
            <person name="Maiti R."/>
            <person name="Kodira C.D."/>
            <person name="Neafsey D.E."/>
            <person name="Zeng Q."/>
            <person name="Hung C.-Y."/>
            <person name="McMahan C."/>
            <person name="Muszewska A."/>
            <person name="Grynberg M."/>
            <person name="Mandel M.A."/>
            <person name="Kellner E.M."/>
            <person name="Barker B.M."/>
            <person name="Galgiani J.N."/>
            <person name="Orbach M.J."/>
            <person name="Kirkland T.N."/>
            <person name="Cole G.T."/>
            <person name="Henn M.R."/>
            <person name="Birren B.W."/>
            <person name="Taylor J.W."/>
        </authorList>
    </citation>
    <scope>NUCLEOTIDE SEQUENCE [LARGE SCALE GENOMIC DNA]</scope>
    <source>
        <strain evidence="2">RS</strain>
    </source>
</reference>
<gene>
    <name evidence="1" type="ORF">CIMG_06853</name>
</gene>
<dbReference type="GeneID" id="4562165"/>
<evidence type="ECO:0000313" key="1">
    <source>
        <dbReference type="EMBL" id="EAS31374.3"/>
    </source>
</evidence>
<dbReference type="EMBL" id="GG704912">
    <property type="protein sequence ID" value="EAS31374.3"/>
    <property type="molecule type" value="Genomic_DNA"/>
</dbReference>
<protein>
    <submittedName>
        <fullName evidence="1">Uncharacterized protein</fullName>
    </submittedName>
</protein>